<protein>
    <recommendedName>
        <fullName evidence="4">USP domain-containing protein</fullName>
    </recommendedName>
</protein>
<feature type="compositionally biased region" description="Low complexity" evidence="3">
    <location>
        <begin position="401"/>
        <end position="424"/>
    </location>
</feature>
<reference evidence="6" key="1">
    <citation type="journal article" date="2010" name="Nature">
        <title>The Amphimedon queenslandica genome and the evolution of animal complexity.</title>
        <authorList>
            <person name="Srivastava M."/>
            <person name="Simakov O."/>
            <person name="Chapman J."/>
            <person name="Fahey B."/>
            <person name="Gauthier M.E."/>
            <person name="Mitros T."/>
            <person name="Richards G.S."/>
            <person name="Conaco C."/>
            <person name="Dacre M."/>
            <person name="Hellsten U."/>
            <person name="Larroux C."/>
            <person name="Putnam N.H."/>
            <person name="Stanke M."/>
            <person name="Adamska M."/>
            <person name="Darling A."/>
            <person name="Degnan S.M."/>
            <person name="Oakley T.H."/>
            <person name="Plachetzki D.C."/>
            <person name="Zhai Y."/>
            <person name="Adamski M."/>
            <person name="Calcino A."/>
            <person name="Cummins S.F."/>
            <person name="Goodstein D.M."/>
            <person name="Harris C."/>
            <person name="Jackson D.J."/>
            <person name="Leys S.P."/>
            <person name="Shu S."/>
            <person name="Woodcroft B.J."/>
            <person name="Vervoort M."/>
            <person name="Kosik K.S."/>
            <person name="Manning G."/>
            <person name="Degnan B.M."/>
            <person name="Rokhsar D.S."/>
        </authorList>
    </citation>
    <scope>NUCLEOTIDE SEQUENCE [LARGE SCALE GENOMIC DNA]</scope>
</reference>
<feature type="compositionally biased region" description="Polar residues" evidence="3">
    <location>
        <begin position="598"/>
        <end position="629"/>
    </location>
</feature>
<dbReference type="Proteomes" id="UP000007879">
    <property type="component" value="Unassembled WGS sequence"/>
</dbReference>
<dbReference type="Pfam" id="PF00443">
    <property type="entry name" value="UCH"/>
    <property type="match status" value="1"/>
</dbReference>
<dbReference type="PANTHER" id="PTHR22975">
    <property type="entry name" value="UBIQUITIN SPECIFIC PROTEINASE"/>
    <property type="match status" value="1"/>
</dbReference>
<dbReference type="InterPro" id="IPR038765">
    <property type="entry name" value="Papain-like_cys_pep_sf"/>
</dbReference>
<dbReference type="AlphaFoldDB" id="A0A1X7VUL0"/>
<dbReference type="InterPro" id="IPR001394">
    <property type="entry name" value="Peptidase_C19_UCH"/>
</dbReference>
<evidence type="ECO:0000259" key="4">
    <source>
        <dbReference type="PROSITE" id="PS50235"/>
    </source>
</evidence>
<dbReference type="InterPro" id="IPR052398">
    <property type="entry name" value="Ubiquitin_hydrolase_53/54"/>
</dbReference>
<feature type="compositionally biased region" description="Low complexity" evidence="3">
    <location>
        <begin position="555"/>
        <end position="579"/>
    </location>
</feature>
<evidence type="ECO:0000256" key="2">
    <source>
        <dbReference type="ARBA" id="ARBA00022801"/>
    </source>
</evidence>
<dbReference type="InParanoid" id="A0A1X7VUL0"/>
<dbReference type="EnsemblMetazoa" id="Aqu2.1.44021_001">
    <property type="protein sequence ID" value="Aqu2.1.44021_001"/>
    <property type="gene ID" value="Aqu2.1.44021"/>
</dbReference>
<dbReference type="PANTHER" id="PTHR22975:SF9">
    <property type="entry name" value="ECHINUS SPLICE FORM 3"/>
    <property type="match status" value="1"/>
</dbReference>
<evidence type="ECO:0000313" key="5">
    <source>
        <dbReference type="EnsemblMetazoa" id="Aqu2.1.44021_001"/>
    </source>
</evidence>
<dbReference type="SUPFAM" id="SSF54001">
    <property type="entry name" value="Cysteine proteinases"/>
    <property type="match status" value="1"/>
</dbReference>
<dbReference type="GO" id="GO:0004843">
    <property type="term" value="F:cysteine-type deubiquitinase activity"/>
    <property type="evidence" value="ECO:0007669"/>
    <property type="project" value="InterPro"/>
</dbReference>
<feature type="compositionally biased region" description="Polar residues" evidence="3">
    <location>
        <begin position="542"/>
        <end position="554"/>
    </location>
</feature>
<evidence type="ECO:0000256" key="3">
    <source>
        <dbReference type="SAM" id="MobiDB-lite"/>
    </source>
</evidence>
<dbReference type="InterPro" id="IPR028889">
    <property type="entry name" value="USP"/>
</dbReference>
<dbReference type="CDD" id="cd02257">
    <property type="entry name" value="Peptidase_C19"/>
    <property type="match status" value="1"/>
</dbReference>
<evidence type="ECO:0000313" key="6">
    <source>
        <dbReference type="Proteomes" id="UP000007879"/>
    </source>
</evidence>
<dbReference type="eggNOG" id="KOG1887">
    <property type="taxonomic scope" value="Eukaryota"/>
</dbReference>
<dbReference type="PROSITE" id="PS50235">
    <property type="entry name" value="USP_3"/>
    <property type="match status" value="1"/>
</dbReference>
<proteinExistence type="predicted"/>
<dbReference type="GO" id="GO:0016579">
    <property type="term" value="P:protein deubiquitination"/>
    <property type="evidence" value="ECO:0007669"/>
    <property type="project" value="InterPro"/>
</dbReference>
<keyword evidence="6" id="KW-1185">Reference proteome</keyword>
<sequence length="905" mass="98828">MDQVRGLVNFFSGSGKNDGITARPVYRGTGAPESSRDRTLSIHGGVGGGIDWPPVSLERSESIVINRGLRNRPGENNCFLNAAVQVLWHVDVFRRSFRQIEEHKCVGETCIFCALKVLYTQYQHSEQNSIPPDMLRNALANCYKDQDRFQLGIMDDAAECFEKLLEKVHYHLTGTADLESCAVKWCIPHMKFALTTVEQIFCPACSKMEEPHTFVEFVHYVSTIVIKDENERLGSTEPDQYFFERTLRMAAESDASSYSPCKICTCRVKLRRMLLSNPDVLCIGMIWDSSSPTVPYIMSVLNSIGLKIRLSRIFDRVSGTGSLEFNLTAMITYYGRHYTTFSYHTKQHSWIYFDDARVRKVGDWNEVKKECRKAHYQPLLLIYTNPHSTTVDITGIKKQESTAPATTQAPPPITKATPTTQTPPIASPAPPIPPKSEVPDMIQFSITAPASQLLAPMRSTGGVSGGGAYFSGSKPLSDVIDDSVNVDTNSRTDAAIGQRYKQQAPISYANNRPSPSVPRHTQSHLYPRLDDGTPYYINVGSRQTSRAPVSTSTGHSTSTPAYSTSTAAHPPFSSSSASQFSTATSTSANIDTAGYITTSRPYYNTSTPVSGRSTSPLNQLNNVPVPSQQRGGGGVPAKQRPRSDVYPSTRTSGPTGGTTGATRGATGATGGATGATGGATGLGRVTGATGRGTGSMADPDSFVRQFESDFKMMPKDLQIMLLHVGAYLKRLQSPAVKNDVVMTSCLLEKTNDDLKKCIDHHAVQYYSSLRASLKSKKEEIERESRLLKLGKSDCPDLQEVANLLSAKNNQFGVKRQPLGRTPSPDKPPLPRKPKPSAIEDMKTRFGGYKESAQRINSSSNERQARGGGAGGAVVTEPVCNVCHNKRDINADGMCGPCSMKWTLSK</sequence>
<feature type="region of interest" description="Disordered" evidence="3">
    <location>
        <begin position="811"/>
        <end position="838"/>
    </location>
</feature>
<organism evidence="5">
    <name type="scientific">Amphimedon queenslandica</name>
    <name type="common">Sponge</name>
    <dbReference type="NCBI Taxonomy" id="400682"/>
    <lineage>
        <taxon>Eukaryota</taxon>
        <taxon>Metazoa</taxon>
        <taxon>Porifera</taxon>
        <taxon>Demospongiae</taxon>
        <taxon>Heteroscleromorpha</taxon>
        <taxon>Haplosclerida</taxon>
        <taxon>Niphatidae</taxon>
        <taxon>Amphimedon</taxon>
    </lineage>
</organism>
<gene>
    <name evidence="5" type="primary">100633619</name>
</gene>
<reference evidence="5" key="2">
    <citation type="submission" date="2017-05" db="UniProtKB">
        <authorList>
            <consortium name="EnsemblMetazoa"/>
        </authorList>
    </citation>
    <scope>IDENTIFICATION</scope>
</reference>
<keyword evidence="2" id="KW-0378">Hydrolase</keyword>
<accession>A0A1X7VUL0</accession>
<dbReference type="STRING" id="400682.A0A1X7VUL0"/>
<evidence type="ECO:0000256" key="1">
    <source>
        <dbReference type="ARBA" id="ARBA00022786"/>
    </source>
</evidence>
<feature type="domain" description="USP" evidence="4">
    <location>
        <begin position="67"/>
        <end position="386"/>
    </location>
</feature>
<dbReference type="Gene3D" id="3.90.70.10">
    <property type="entry name" value="Cysteine proteinases"/>
    <property type="match status" value="1"/>
</dbReference>
<dbReference type="EnsemblMetazoa" id="XM_019993297.1">
    <property type="protein sequence ID" value="XP_019848856.1"/>
    <property type="gene ID" value="LOC100633619"/>
</dbReference>
<feature type="compositionally biased region" description="Gly residues" evidence="3">
    <location>
        <begin position="667"/>
        <end position="681"/>
    </location>
</feature>
<dbReference type="OrthoDB" id="205782at2759"/>
<name>A0A1X7VUL0_AMPQE</name>
<feature type="region of interest" description="Disordered" evidence="3">
    <location>
        <begin position="400"/>
        <end position="425"/>
    </location>
</feature>
<keyword evidence="1" id="KW-0833">Ubl conjugation pathway</keyword>
<feature type="region of interest" description="Disordered" evidence="3">
    <location>
        <begin position="598"/>
        <end position="684"/>
    </location>
</feature>
<feature type="region of interest" description="Disordered" evidence="3">
    <location>
        <begin position="850"/>
        <end position="870"/>
    </location>
</feature>
<feature type="region of interest" description="Disordered" evidence="3">
    <location>
        <begin position="542"/>
        <end position="579"/>
    </location>
</feature>